<evidence type="ECO:0000313" key="2">
    <source>
        <dbReference type="EMBL" id="WCT76291.1"/>
    </source>
</evidence>
<evidence type="ECO:0000259" key="1">
    <source>
        <dbReference type="Pfam" id="PF21882"/>
    </source>
</evidence>
<dbReference type="EMBL" id="CP117417">
    <property type="protein sequence ID" value="WCT76291.1"/>
    <property type="molecule type" value="Genomic_DNA"/>
</dbReference>
<reference evidence="2 3" key="1">
    <citation type="submission" date="2023-02" db="EMBL/GenBank/DDBJ databases">
        <title>Genome sequence of Novosphingobium humi KACC 19094.</title>
        <authorList>
            <person name="Kim S."/>
            <person name="Heo J."/>
            <person name="Kwon S.-W."/>
        </authorList>
    </citation>
    <scope>NUCLEOTIDE SEQUENCE [LARGE SCALE GENOMIC DNA]</scope>
    <source>
        <strain evidence="2 3">KACC 19094</strain>
    </source>
</reference>
<organism evidence="2 3">
    <name type="scientific">Novosphingobium humi</name>
    <dbReference type="NCBI Taxonomy" id="2282397"/>
    <lineage>
        <taxon>Bacteria</taxon>
        <taxon>Pseudomonadati</taxon>
        <taxon>Pseudomonadota</taxon>
        <taxon>Alphaproteobacteria</taxon>
        <taxon>Sphingomonadales</taxon>
        <taxon>Sphingomonadaceae</taxon>
        <taxon>Novosphingobium</taxon>
    </lineage>
</organism>
<gene>
    <name evidence="2" type="ORF">PQ457_10045</name>
</gene>
<keyword evidence="3" id="KW-1185">Reference proteome</keyword>
<protein>
    <recommendedName>
        <fullName evidence="1">Putative tail fiber protein gp53-like C-terminal domain-containing protein</fullName>
    </recommendedName>
</protein>
<name>A0ABY7TSV3_9SPHN</name>
<proteinExistence type="predicted"/>
<evidence type="ECO:0000313" key="3">
    <source>
        <dbReference type="Proteomes" id="UP001218231"/>
    </source>
</evidence>
<dbReference type="RefSeq" id="WP_273616742.1">
    <property type="nucleotide sequence ID" value="NZ_CP117417.1"/>
</dbReference>
<dbReference type="Gene3D" id="2.60.40.3940">
    <property type="match status" value="1"/>
</dbReference>
<sequence length="332" mass="34444">MDPLLITLTKAGFSAIIDDHTPGFSPVEITEIGLTDTAFTVSSTLTALPGEFKRLGVSGEQSGDDIIHIVALDASDDAYSYRGFALYLADGTLFGVYGQAGPIAAKAEPSATYIAVDIQLTGGMAGAITFGDTNFLSPPATTSGQGVVELATNAEASAGNDTQRALTPAAMQAAILAMLLRVDGAGSALDADLLDGQHGAWYADIVSRLGYVPFDSAGFTGAAVKAVLGYNPQDAADFSFGSNANGYWRKMPNGLIEQWGEVTADETGSPPALDFPIPFTDLASVNLQVTARAPNVAATNGNKVGGNKVSVTQFNVFSDDLDMAVFWRAIGR</sequence>
<dbReference type="Proteomes" id="UP001218231">
    <property type="component" value="Chromosome"/>
</dbReference>
<accession>A0ABY7TSV3</accession>
<dbReference type="InterPro" id="IPR054075">
    <property type="entry name" value="Gp53-like_C"/>
</dbReference>
<dbReference type="Pfam" id="PF21882">
    <property type="entry name" value="Gp53-like_C"/>
    <property type="match status" value="1"/>
</dbReference>
<feature type="domain" description="Putative tail fiber protein gp53-like C-terminal" evidence="1">
    <location>
        <begin position="250"/>
        <end position="332"/>
    </location>
</feature>